<dbReference type="InterPro" id="IPR051448">
    <property type="entry name" value="CdaR-like_regulators"/>
</dbReference>
<evidence type="ECO:0000313" key="3">
    <source>
        <dbReference type="EMBL" id="GAA2130971.1"/>
    </source>
</evidence>
<comment type="caution">
    <text evidence="3">The sequence shown here is derived from an EMBL/GenBank/DDBJ whole genome shotgun (WGS) entry which is preliminary data.</text>
</comment>
<dbReference type="PANTHER" id="PTHR33744">
    <property type="entry name" value="CARBOHYDRATE DIACID REGULATOR"/>
    <property type="match status" value="1"/>
</dbReference>
<proteinExistence type="predicted"/>
<dbReference type="Proteomes" id="UP001501020">
    <property type="component" value="Unassembled WGS sequence"/>
</dbReference>
<feature type="domain" description="PucR C-terminal helix-turn-helix" evidence="1">
    <location>
        <begin position="327"/>
        <end position="383"/>
    </location>
</feature>
<dbReference type="InterPro" id="IPR025736">
    <property type="entry name" value="PucR_C-HTH_dom"/>
</dbReference>
<dbReference type="EMBL" id="BAAAMR010000015">
    <property type="protein sequence ID" value="GAA2130971.1"/>
    <property type="molecule type" value="Genomic_DNA"/>
</dbReference>
<protein>
    <submittedName>
        <fullName evidence="3">PucR family transcriptional regulator</fullName>
    </submittedName>
</protein>
<accession>A0ABN2YQK9</accession>
<keyword evidence="4" id="KW-1185">Reference proteome</keyword>
<dbReference type="Pfam" id="PF13556">
    <property type="entry name" value="HTH_30"/>
    <property type="match status" value="1"/>
</dbReference>
<dbReference type="Gene3D" id="1.10.10.2840">
    <property type="entry name" value="PucR C-terminal helix-turn-helix domain"/>
    <property type="match status" value="1"/>
</dbReference>
<name>A0ABN2YQK9_9ACTN</name>
<evidence type="ECO:0000259" key="1">
    <source>
        <dbReference type="Pfam" id="PF13556"/>
    </source>
</evidence>
<gene>
    <name evidence="3" type="ORF">GCM10009727_23180</name>
</gene>
<sequence length="398" mass="43109">MRLTDLDLTEAQVAELSDVLRGRLPDVAAEAVGEIETQLPVLVRPHDPRYAVFLTQAVQQGIGQFVELLTGGDGRLEELRDFYRDLGVLIAEEGIAQETWQAGFRVSTGVAINRLTEAVGSLPGVTPTAVAKVAQDVLYYLEQITGATAEGYADARSAGDVLHHRRKLLELLISDDPSPDAIRRLAVDAGWAVPRTVAAVALSLRADAVVLRPGVPAGALAGLHLPDPCLIIPDPAGPGRRDRLAAELKDWTAAVGPTVPVTQAGLSLRWARRTLDLAARGDLDADRPVHAGDHAMPLVLSHGAEMMEHLTATLLAPLTRLRRSRELMETLLRCLQTGFNASEVAAILHMHPQTIRYRMRHLDEAFGPAIRDPDRNLEYQAAVTYRLQIDALSDPSGS</sequence>
<dbReference type="InterPro" id="IPR042070">
    <property type="entry name" value="PucR_C-HTH_sf"/>
</dbReference>
<dbReference type="Pfam" id="PF25906">
    <property type="entry name" value="PucR-like_N"/>
    <property type="match status" value="1"/>
</dbReference>
<reference evidence="3 4" key="1">
    <citation type="journal article" date="2019" name="Int. J. Syst. Evol. Microbiol.">
        <title>The Global Catalogue of Microorganisms (GCM) 10K type strain sequencing project: providing services to taxonomists for standard genome sequencing and annotation.</title>
        <authorList>
            <consortium name="The Broad Institute Genomics Platform"/>
            <consortium name="The Broad Institute Genome Sequencing Center for Infectious Disease"/>
            <person name="Wu L."/>
            <person name="Ma J."/>
        </authorList>
    </citation>
    <scope>NUCLEOTIDE SEQUENCE [LARGE SCALE GENOMIC DNA]</scope>
    <source>
        <strain evidence="3 4">JCM 13850</strain>
    </source>
</reference>
<organism evidence="3 4">
    <name type="scientific">Actinomadura napierensis</name>
    <dbReference type="NCBI Taxonomy" id="267854"/>
    <lineage>
        <taxon>Bacteria</taxon>
        <taxon>Bacillati</taxon>
        <taxon>Actinomycetota</taxon>
        <taxon>Actinomycetes</taxon>
        <taxon>Streptosporangiales</taxon>
        <taxon>Thermomonosporaceae</taxon>
        <taxon>Actinomadura</taxon>
    </lineage>
</organism>
<dbReference type="PANTHER" id="PTHR33744:SF1">
    <property type="entry name" value="DNA-BINDING TRANSCRIPTIONAL ACTIVATOR ADER"/>
    <property type="match status" value="1"/>
</dbReference>
<evidence type="ECO:0000313" key="4">
    <source>
        <dbReference type="Proteomes" id="UP001501020"/>
    </source>
</evidence>
<feature type="domain" description="PucR-like N-terminal" evidence="2">
    <location>
        <begin position="14"/>
        <end position="173"/>
    </location>
</feature>
<dbReference type="InterPro" id="IPR058663">
    <property type="entry name" value="PucR-like_N"/>
</dbReference>
<evidence type="ECO:0000259" key="2">
    <source>
        <dbReference type="Pfam" id="PF25906"/>
    </source>
</evidence>